<evidence type="ECO:0000313" key="5">
    <source>
        <dbReference type="EMBL" id="OGN32750.1"/>
    </source>
</evidence>
<dbReference type="SUPFAM" id="SSF49764">
    <property type="entry name" value="HSP20-like chaperones"/>
    <property type="match status" value="1"/>
</dbReference>
<sequence>MIEDFSSDDKNYEVQLTSAKKPPSGNEGHLTIDVYRTDDEIVVQSTIAGAKRGDIDINVTQDMITIKGHREPEEHIKPSGYDHQELYWGAFSRAVILPEDVDTEGARADYKNGILTIRLPKLQKIRTKKINIS</sequence>
<dbReference type="Gene3D" id="2.60.40.790">
    <property type="match status" value="1"/>
</dbReference>
<dbReference type="PANTHER" id="PTHR11527">
    <property type="entry name" value="HEAT-SHOCK PROTEIN 20 FAMILY MEMBER"/>
    <property type="match status" value="1"/>
</dbReference>
<evidence type="ECO:0000256" key="1">
    <source>
        <dbReference type="PROSITE-ProRule" id="PRU00285"/>
    </source>
</evidence>
<feature type="domain" description="SHSP" evidence="4">
    <location>
        <begin position="23"/>
        <end position="133"/>
    </location>
</feature>
<evidence type="ECO:0000313" key="6">
    <source>
        <dbReference type="Proteomes" id="UP000178155"/>
    </source>
</evidence>
<evidence type="ECO:0000256" key="3">
    <source>
        <dbReference type="SAM" id="MobiDB-lite"/>
    </source>
</evidence>
<evidence type="ECO:0000259" key="4">
    <source>
        <dbReference type="PROSITE" id="PS01031"/>
    </source>
</evidence>
<dbReference type="AlphaFoldDB" id="A0A1F8H692"/>
<dbReference type="InterPro" id="IPR031107">
    <property type="entry name" value="Small_HSP"/>
</dbReference>
<dbReference type="Proteomes" id="UP000178155">
    <property type="component" value="Unassembled WGS sequence"/>
</dbReference>
<organism evidence="5 6">
    <name type="scientific">Candidatus Yanofskybacteria bacterium RIFCSPLOWO2_02_FULL_47_9b</name>
    <dbReference type="NCBI Taxonomy" id="1802708"/>
    <lineage>
        <taxon>Bacteria</taxon>
        <taxon>Candidatus Yanofskyibacteriota</taxon>
    </lineage>
</organism>
<name>A0A1F8H692_9BACT</name>
<dbReference type="InterPro" id="IPR008978">
    <property type="entry name" value="HSP20-like_chaperone"/>
</dbReference>
<dbReference type="EMBL" id="MGKW01000049">
    <property type="protein sequence ID" value="OGN32750.1"/>
    <property type="molecule type" value="Genomic_DNA"/>
</dbReference>
<comment type="similarity">
    <text evidence="1 2">Belongs to the small heat shock protein (HSP20) family.</text>
</comment>
<gene>
    <name evidence="5" type="ORF">A3I39_02495</name>
</gene>
<dbReference type="PROSITE" id="PS01031">
    <property type="entry name" value="SHSP"/>
    <property type="match status" value="1"/>
</dbReference>
<comment type="caution">
    <text evidence="5">The sequence shown here is derived from an EMBL/GenBank/DDBJ whole genome shotgun (WGS) entry which is preliminary data.</text>
</comment>
<dbReference type="Pfam" id="PF00011">
    <property type="entry name" value="HSP20"/>
    <property type="match status" value="1"/>
</dbReference>
<evidence type="ECO:0000256" key="2">
    <source>
        <dbReference type="RuleBase" id="RU003616"/>
    </source>
</evidence>
<dbReference type="CDD" id="cd06464">
    <property type="entry name" value="ACD_sHsps-like"/>
    <property type="match status" value="1"/>
</dbReference>
<protein>
    <recommendedName>
        <fullName evidence="4">SHSP domain-containing protein</fullName>
    </recommendedName>
</protein>
<dbReference type="InterPro" id="IPR002068">
    <property type="entry name" value="A-crystallin/Hsp20_dom"/>
</dbReference>
<proteinExistence type="inferred from homology"/>
<reference evidence="5 6" key="1">
    <citation type="journal article" date="2016" name="Nat. Commun.">
        <title>Thousands of microbial genomes shed light on interconnected biogeochemical processes in an aquifer system.</title>
        <authorList>
            <person name="Anantharaman K."/>
            <person name="Brown C.T."/>
            <person name="Hug L.A."/>
            <person name="Sharon I."/>
            <person name="Castelle C.J."/>
            <person name="Probst A.J."/>
            <person name="Thomas B.C."/>
            <person name="Singh A."/>
            <person name="Wilkins M.J."/>
            <person name="Karaoz U."/>
            <person name="Brodie E.L."/>
            <person name="Williams K.H."/>
            <person name="Hubbard S.S."/>
            <person name="Banfield J.F."/>
        </authorList>
    </citation>
    <scope>NUCLEOTIDE SEQUENCE [LARGE SCALE GENOMIC DNA]</scope>
</reference>
<feature type="region of interest" description="Disordered" evidence="3">
    <location>
        <begin position="1"/>
        <end position="29"/>
    </location>
</feature>
<accession>A0A1F8H692</accession>